<evidence type="ECO:0000256" key="8">
    <source>
        <dbReference type="ARBA" id="ARBA00038091"/>
    </source>
</evidence>
<comment type="caution">
    <text evidence="10">The sequence shown here is derived from an EMBL/GenBank/DDBJ whole genome shotgun (WGS) entry which is preliminary data.</text>
</comment>
<dbReference type="GO" id="GO:0003723">
    <property type="term" value="F:RNA binding"/>
    <property type="evidence" value="ECO:0007669"/>
    <property type="project" value="UniProtKB-KW"/>
</dbReference>
<comment type="subcellular location">
    <subcellularLocation>
        <location evidence="1">Cytoplasm</location>
    </subcellularLocation>
</comment>
<evidence type="ECO:0000313" key="10">
    <source>
        <dbReference type="EMBL" id="ORJ62883.1"/>
    </source>
</evidence>
<dbReference type="InterPro" id="IPR029063">
    <property type="entry name" value="SAM-dependent_MTases_sf"/>
</dbReference>
<evidence type="ECO:0000256" key="1">
    <source>
        <dbReference type="ARBA" id="ARBA00004496"/>
    </source>
</evidence>
<dbReference type="CDD" id="cd21153">
    <property type="entry name" value="PUA_RlmI"/>
    <property type="match status" value="1"/>
</dbReference>
<evidence type="ECO:0000256" key="3">
    <source>
        <dbReference type="ARBA" id="ARBA00022552"/>
    </source>
</evidence>
<dbReference type="EMBL" id="NAAD01000002">
    <property type="protein sequence ID" value="ORJ62883.1"/>
    <property type="molecule type" value="Genomic_DNA"/>
</dbReference>
<dbReference type="InterPro" id="IPR036974">
    <property type="entry name" value="PUA_sf"/>
</dbReference>
<accession>A0A1X0YCR7</accession>
<evidence type="ECO:0000256" key="5">
    <source>
        <dbReference type="ARBA" id="ARBA00022679"/>
    </source>
</evidence>
<dbReference type="InterPro" id="IPR019614">
    <property type="entry name" value="SAM-dep_methyl-trfase"/>
</dbReference>
<dbReference type="GO" id="GO:0032259">
    <property type="term" value="P:methylation"/>
    <property type="evidence" value="ECO:0007669"/>
    <property type="project" value="UniProtKB-KW"/>
</dbReference>
<feature type="domain" description="PUA" evidence="9">
    <location>
        <begin position="2"/>
        <end position="86"/>
    </location>
</feature>
<dbReference type="Gene3D" id="3.30.750.80">
    <property type="entry name" value="RNA methyltransferase domain (HRMD) like"/>
    <property type="match status" value="1"/>
</dbReference>
<dbReference type="Pfam" id="PF10672">
    <property type="entry name" value="Methyltrans_SAM"/>
    <property type="match status" value="1"/>
</dbReference>
<gene>
    <name evidence="10" type="ORF">B5V00_02165</name>
</gene>
<dbReference type="PANTHER" id="PTHR42873:SF1">
    <property type="entry name" value="S-ADENOSYLMETHIONINE-DEPENDENT METHYLTRANSFERASE DOMAIN-CONTAINING PROTEIN"/>
    <property type="match status" value="1"/>
</dbReference>
<evidence type="ECO:0000256" key="2">
    <source>
        <dbReference type="ARBA" id="ARBA00022490"/>
    </source>
</evidence>
<proteinExistence type="inferred from homology"/>
<evidence type="ECO:0000259" key="9">
    <source>
        <dbReference type="SMART" id="SM00359"/>
    </source>
</evidence>
<dbReference type="SUPFAM" id="SSF53335">
    <property type="entry name" value="S-adenosyl-L-methionine-dependent methyltransferases"/>
    <property type="match status" value="1"/>
</dbReference>
<keyword evidence="11" id="KW-1185">Reference proteome</keyword>
<dbReference type="PANTHER" id="PTHR42873">
    <property type="entry name" value="RIBOSOMAL RNA LARGE SUBUNIT METHYLTRANSFERASE"/>
    <property type="match status" value="1"/>
</dbReference>
<evidence type="ECO:0000256" key="7">
    <source>
        <dbReference type="ARBA" id="ARBA00022884"/>
    </source>
</evidence>
<dbReference type="CDD" id="cd02440">
    <property type="entry name" value="AdoMet_MTases"/>
    <property type="match status" value="1"/>
</dbReference>
<keyword evidence="2" id="KW-0963">Cytoplasm</keyword>
<evidence type="ECO:0000313" key="11">
    <source>
        <dbReference type="Proteomes" id="UP000193136"/>
    </source>
</evidence>
<keyword evidence="3" id="KW-0698">rRNA processing</keyword>
<dbReference type="AlphaFoldDB" id="A0A1X0YCR7"/>
<protein>
    <submittedName>
        <fullName evidence="10">rRNA large subunit methyltransferase I</fullName>
    </submittedName>
</protein>
<keyword evidence="6" id="KW-0949">S-adenosyl-L-methionine</keyword>
<name>A0A1X0YCR7_9BACT</name>
<dbReference type="GO" id="GO:0008168">
    <property type="term" value="F:methyltransferase activity"/>
    <property type="evidence" value="ECO:0007669"/>
    <property type="project" value="UniProtKB-KW"/>
</dbReference>
<organism evidence="10 11">
    <name type="scientific">Geothermobacter hydrogeniphilus</name>
    <dbReference type="NCBI Taxonomy" id="1969733"/>
    <lineage>
        <taxon>Bacteria</taxon>
        <taxon>Pseudomonadati</taxon>
        <taxon>Thermodesulfobacteriota</taxon>
        <taxon>Desulfuromonadia</taxon>
        <taxon>Desulfuromonadales</taxon>
        <taxon>Geothermobacteraceae</taxon>
        <taxon>Geothermobacter</taxon>
    </lineage>
</organism>
<dbReference type="RefSeq" id="WP_085009070.1">
    <property type="nucleotide sequence ID" value="NZ_NAAD01000002.1"/>
</dbReference>
<dbReference type="Gene3D" id="3.40.50.150">
    <property type="entry name" value="Vaccinia Virus protein VP39"/>
    <property type="match status" value="1"/>
</dbReference>
<evidence type="ECO:0000256" key="6">
    <source>
        <dbReference type="ARBA" id="ARBA00022691"/>
    </source>
</evidence>
<dbReference type="OrthoDB" id="9805492at2"/>
<keyword evidence="4 10" id="KW-0489">Methyltransferase</keyword>
<dbReference type="SUPFAM" id="SSF88697">
    <property type="entry name" value="PUA domain-like"/>
    <property type="match status" value="1"/>
</dbReference>
<dbReference type="Proteomes" id="UP000193136">
    <property type="component" value="Unassembled WGS sequence"/>
</dbReference>
<keyword evidence="7" id="KW-0694">RNA-binding</keyword>
<dbReference type="Gene3D" id="2.30.130.10">
    <property type="entry name" value="PUA domain"/>
    <property type="match status" value="1"/>
</dbReference>
<dbReference type="InterPro" id="IPR002478">
    <property type="entry name" value="PUA"/>
</dbReference>
<evidence type="ECO:0000256" key="4">
    <source>
        <dbReference type="ARBA" id="ARBA00022603"/>
    </source>
</evidence>
<sequence>MKTLILHRGHDRRSRSGHPWIFSNEIARLEGAPEPGEAVEVLSARGEFIGVAYYNPRPLIAARLVTRQRESIDETDFFRRKFLAATDYRQKIYGDLPALRLVHGEGDGLPGLVVDRYGDVLAIQLLTLGMERRKSLILEALLDIFSPRAIVARNDVAVRELEGLDRAVELLHGELPQELIINEHGLRFKIDLMEGQKTGHFFDQKENHQALRGRVEGRQVLDLFCYSGGWSVHAARFGAREVLGVDISAGAIALSEANARLNYQDNVCRFERADVFELLREMGREGRQFGTIVLDPPAFVKSKKRLPEAIRGYLTINRRSLELIEPGGYLFTCSCSYHLKRDIFLDTLRKAATQAGRTVRLLEMRGQAYDHPVLLSCPETEYLKCAVLQVL</sequence>
<dbReference type="STRING" id="1969733.B5V00_02165"/>
<dbReference type="PROSITE" id="PS50890">
    <property type="entry name" value="PUA"/>
    <property type="match status" value="1"/>
</dbReference>
<dbReference type="SMART" id="SM00359">
    <property type="entry name" value="PUA"/>
    <property type="match status" value="1"/>
</dbReference>
<keyword evidence="5 10" id="KW-0808">Transferase</keyword>
<dbReference type="Pfam" id="PF17785">
    <property type="entry name" value="PUA_3"/>
    <property type="match status" value="1"/>
</dbReference>
<reference evidence="10 11" key="1">
    <citation type="submission" date="2017-03" db="EMBL/GenBank/DDBJ databases">
        <title>Genome sequence of Geothermobacter sp. EPR-M, Deep-Sea Iron Reducer.</title>
        <authorList>
            <person name="Tully B."/>
            <person name="Savalia P."/>
            <person name="Abuyen K."/>
            <person name="Baughan C."/>
            <person name="Romero E."/>
            <person name="Ronkowski C."/>
            <person name="Torres B."/>
            <person name="Tremblay J."/>
            <person name="Trujillo A."/>
            <person name="Tyler M."/>
            <person name="Perez-Rodriguez I."/>
            <person name="Amend J."/>
        </authorList>
    </citation>
    <scope>NUCLEOTIDE SEQUENCE [LARGE SCALE GENOMIC DNA]</scope>
    <source>
        <strain evidence="10 11">EPR-M</strain>
    </source>
</reference>
<dbReference type="GO" id="GO:0006364">
    <property type="term" value="P:rRNA processing"/>
    <property type="evidence" value="ECO:0007669"/>
    <property type="project" value="UniProtKB-KW"/>
</dbReference>
<dbReference type="InterPro" id="IPR015947">
    <property type="entry name" value="PUA-like_sf"/>
</dbReference>
<dbReference type="GO" id="GO:0005737">
    <property type="term" value="C:cytoplasm"/>
    <property type="evidence" value="ECO:0007669"/>
    <property type="project" value="UniProtKB-SubCell"/>
</dbReference>
<dbReference type="CDD" id="cd11572">
    <property type="entry name" value="RlmI_M_like"/>
    <property type="match status" value="1"/>
</dbReference>
<comment type="similarity">
    <text evidence="8">Belongs to the methyltransferase superfamily. RlmI family.</text>
</comment>
<dbReference type="InterPro" id="IPR041532">
    <property type="entry name" value="RlmI-like_PUA"/>
</dbReference>